<dbReference type="PROSITE" id="PS50114">
    <property type="entry name" value="GATA_ZN_FINGER_2"/>
    <property type="match status" value="1"/>
</dbReference>
<evidence type="ECO:0000256" key="5">
    <source>
        <dbReference type="ARBA" id="ARBA00023015"/>
    </source>
</evidence>
<keyword evidence="8" id="KW-0804">Transcription</keyword>
<keyword evidence="13" id="KW-1185">Reference proteome</keyword>
<dbReference type="Proteomes" id="UP001141552">
    <property type="component" value="Unassembled WGS sequence"/>
</dbReference>
<evidence type="ECO:0000256" key="9">
    <source>
        <dbReference type="PROSITE-ProRule" id="PRU00094"/>
    </source>
</evidence>
<keyword evidence="6" id="KW-0238">DNA-binding</keyword>
<dbReference type="EMBL" id="JAKUCV010003838">
    <property type="protein sequence ID" value="KAJ4837438.1"/>
    <property type="molecule type" value="Genomic_DNA"/>
</dbReference>
<proteinExistence type="inferred from homology"/>
<keyword evidence="7" id="KW-0010">Activator</keyword>
<evidence type="ECO:0000256" key="8">
    <source>
        <dbReference type="ARBA" id="ARBA00023163"/>
    </source>
</evidence>
<comment type="caution">
    <text evidence="12">The sequence shown here is derived from an EMBL/GenBank/DDBJ whole genome shotgun (WGS) entry which is preliminary data.</text>
</comment>
<evidence type="ECO:0000256" key="1">
    <source>
        <dbReference type="ARBA" id="ARBA00005694"/>
    </source>
</evidence>
<evidence type="ECO:0000256" key="4">
    <source>
        <dbReference type="ARBA" id="ARBA00022833"/>
    </source>
</evidence>
<reference evidence="12" key="2">
    <citation type="journal article" date="2023" name="Plants (Basel)">
        <title>Annotation of the Turnera subulata (Passifloraceae) Draft Genome Reveals the S-Locus Evolved after the Divergence of Turneroideae from Passifloroideae in a Stepwise Manner.</title>
        <authorList>
            <person name="Henning P.M."/>
            <person name="Roalson E.H."/>
            <person name="Mir W."/>
            <person name="McCubbin A.G."/>
            <person name="Shore J.S."/>
        </authorList>
    </citation>
    <scope>NUCLEOTIDE SEQUENCE</scope>
    <source>
        <strain evidence="12">F60SS</strain>
    </source>
</reference>
<dbReference type="GO" id="GO:0005634">
    <property type="term" value="C:nucleus"/>
    <property type="evidence" value="ECO:0007669"/>
    <property type="project" value="TreeGrafter"/>
</dbReference>
<evidence type="ECO:0000256" key="10">
    <source>
        <dbReference type="SAM" id="MobiDB-lite"/>
    </source>
</evidence>
<evidence type="ECO:0000259" key="11">
    <source>
        <dbReference type="PROSITE" id="PS50114"/>
    </source>
</evidence>
<accession>A0A9Q0FT98</accession>
<keyword evidence="5" id="KW-0805">Transcription regulation</keyword>
<feature type="domain" description="GATA-type" evidence="11">
    <location>
        <begin position="258"/>
        <end position="301"/>
    </location>
</feature>
<evidence type="ECO:0000313" key="13">
    <source>
        <dbReference type="Proteomes" id="UP001141552"/>
    </source>
</evidence>
<evidence type="ECO:0000256" key="7">
    <source>
        <dbReference type="ARBA" id="ARBA00023159"/>
    </source>
</evidence>
<dbReference type="GO" id="GO:0030154">
    <property type="term" value="P:cell differentiation"/>
    <property type="evidence" value="ECO:0007669"/>
    <property type="project" value="TreeGrafter"/>
</dbReference>
<dbReference type="Gene3D" id="3.30.50.10">
    <property type="entry name" value="Erythroid Transcription Factor GATA-1, subunit A"/>
    <property type="match status" value="1"/>
</dbReference>
<dbReference type="GO" id="GO:0006355">
    <property type="term" value="P:regulation of DNA-templated transcription"/>
    <property type="evidence" value="ECO:0007669"/>
    <property type="project" value="InterPro"/>
</dbReference>
<feature type="region of interest" description="Disordered" evidence="10">
    <location>
        <begin position="226"/>
        <end position="247"/>
    </location>
</feature>
<dbReference type="OrthoDB" id="2162994at2759"/>
<dbReference type="AlphaFoldDB" id="A0A9Q0FT98"/>
<evidence type="ECO:0000256" key="2">
    <source>
        <dbReference type="ARBA" id="ARBA00022723"/>
    </source>
</evidence>
<dbReference type="GO" id="GO:0008270">
    <property type="term" value="F:zinc ion binding"/>
    <property type="evidence" value="ECO:0007669"/>
    <property type="project" value="UniProtKB-KW"/>
</dbReference>
<keyword evidence="3 9" id="KW-0863">Zinc-finger</keyword>
<comment type="similarity">
    <text evidence="1">Belongs to the type IV zinc-finger family. Class A subfamily.</text>
</comment>
<gene>
    <name evidence="12" type="ORF">Tsubulata_041465</name>
</gene>
<keyword evidence="2" id="KW-0479">Metal-binding</keyword>
<keyword evidence="4" id="KW-0862">Zinc</keyword>
<evidence type="ECO:0000256" key="3">
    <source>
        <dbReference type="ARBA" id="ARBA00022771"/>
    </source>
</evidence>
<dbReference type="PANTHER" id="PTHR45658:SF102">
    <property type="entry name" value="GATA TRANSCRIPTION FACTOR 29"/>
    <property type="match status" value="1"/>
</dbReference>
<dbReference type="SMART" id="SM00401">
    <property type="entry name" value="ZnF_GATA"/>
    <property type="match status" value="1"/>
</dbReference>
<dbReference type="GO" id="GO:0043565">
    <property type="term" value="F:sequence-specific DNA binding"/>
    <property type="evidence" value="ECO:0007669"/>
    <property type="project" value="InterPro"/>
</dbReference>
<dbReference type="PANTHER" id="PTHR45658">
    <property type="entry name" value="GATA TRANSCRIPTION FACTOR"/>
    <property type="match status" value="1"/>
</dbReference>
<evidence type="ECO:0000256" key="6">
    <source>
        <dbReference type="ARBA" id="ARBA00023125"/>
    </source>
</evidence>
<dbReference type="InterPro" id="IPR013088">
    <property type="entry name" value="Znf_NHR/GATA"/>
</dbReference>
<dbReference type="SUPFAM" id="SSF57716">
    <property type="entry name" value="Glucocorticoid receptor-like (DNA-binding domain)"/>
    <property type="match status" value="1"/>
</dbReference>
<organism evidence="12 13">
    <name type="scientific">Turnera subulata</name>
    <dbReference type="NCBI Taxonomy" id="218843"/>
    <lineage>
        <taxon>Eukaryota</taxon>
        <taxon>Viridiplantae</taxon>
        <taxon>Streptophyta</taxon>
        <taxon>Embryophyta</taxon>
        <taxon>Tracheophyta</taxon>
        <taxon>Spermatophyta</taxon>
        <taxon>Magnoliopsida</taxon>
        <taxon>eudicotyledons</taxon>
        <taxon>Gunneridae</taxon>
        <taxon>Pentapetalae</taxon>
        <taxon>rosids</taxon>
        <taxon>fabids</taxon>
        <taxon>Malpighiales</taxon>
        <taxon>Passifloraceae</taxon>
        <taxon>Turnera</taxon>
    </lineage>
</organism>
<evidence type="ECO:0000313" key="12">
    <source>
        <dbReference type="EMBL" id="KAJ4837438.1"/>
    </source>
</evidence>
<sequence length="301" mass="33371">MAAYNNKGDHSFMKLLGMAEEDTRNINHYKGENGGTIEYEMSNATGGNQNKFQYGTQNVGGDVCESGASKVFPCHDPTNKSSSIRMNSYGLHNERNAAGMDFFEAINKVKKDTNRYDTINDEGKHYMFHERHRGGIGGINSGALAITSGPKIGHSFDTREEPWSQGLIPEDHQPRHVNSLNEMSQQASLAMGSPLYPNSFGNLDINAINGVSQGPITMNEQIVNVIDPQSSSSGTRRRGKRQRGGPYYDPNKRCTRCNCNTNDTPMWRNGPLGPKTLCNACGIKYRKEADRRRIRGATNMQ</sequence>
<dbReference type="InterPro" id="IPR051140">
    <property type="entry name" value="GATA_TF"/>
</dbReference>
<dbReference type="Pfam" id="PF00320">
    <property type="entry name" value="GATA"/>
    <property type="match status" value="1"/>
</dbReference>
<name>A0A9Q0FT98_9ROSI</name>
<dbReference type="CDD" id="cd00202">
    <property type="entry name" value="ZnF_GATA"/>
    <property type="match status" value="1"/>
</dbReference>
<reference evidence="12" key="1">
    <citation type="submission" date="2022-02" db="EMBL/GenBank/DDBJ databases">
        <authorList>
            <person name="Henning P.M."/>
            <person name="McCubbin A.G."/>
            <person name="Shore J.S."/>
        </authorList>
    </citation>
    <scope>NUCLEOTIDE SEQUENCE</scope>
    <source>
        <strain evidence="12">F60SS</strain>
        <tissue evidence="12">Leaves</tissue>
    </source>
</reference>
<protein>
    <recommendedName>
        <fullName evidence="11">GATA-type domain-containing protein</fullName>
    </recommendedName>
</protein>
<dbReference type="InterPro" id="IPR000679">
    <property type="entry name" value="Znf_GATA"/>
</dbReference>